<evidence type="ECO:0000313" key="2">
    <source>
        <dbReference type="Proteomes" id="UP000186156"/>
    </source>
</evidence>
<evidence type="ECO:0000313" key="1">
    <source>
        <dbReference type="EMBL" id="SIS98000.1"/>
    </source>
</evidence>
<dbReference type="STRING" id="252246.SAMN05421799_108147"/>
<dbReference type="EMBL" id="FTOO01000008">
    <property type="protein sequence ID" value="SIS98000.1"/>
    <property type="molecule type" value="Genomic_DNA"/>
</dbReference>
<dbReference type="RefSeq" id="WP_076347826.1">
    <property type="nucleotide sequence ID" value="NZ_FTOO01000008.1"/>
</dbReference>
<organism evidence="1 2">
    <name type="scientific">Alicyclobacillus vulcanalis</name>
    <dbReference type="NCBI Taxonomy" id="252246"/>
    <lineage>
        <taxon>Bacteria</taxon>
        <taxon>Bacillati</taxon>
        <taxon>Bacillota</taxon>
        <taxon>Bacilli</taxon>
        <taxon>Bacillales</taxon>
        <taxon>Alicyclobacillaceae</taxon>
        <taxon>Alicyclobacillus</taxon>
    </lineage>
</organism>
<gene>
    <name evidence="1" type="ORF">SAMN05421799_108147</name>
</gene>
<sequence length="72" mass="7749">MVASLLTGLVLVLLAAAYHAGRRFGFRAGHKAGLAEAPLLLRMRYQLECHCPICDDSEGFSGEEAQGERCGN</sequence>
<dbReference type="AlphaFoldDB" id="A0A1N7NI76"/>
<dbReference type="Proteomes" id="UP000186156">
    <property type="component" value="Unassembled WGS sequence"/>
</dbReference>
<keyword evidence="2" id="KW-1185">Reference proteome</keyword>
<name>A0A1N7NI76_9BACL</name>
<dbReference type="OrthoDB" id="2377179at2"/>
<accession>A0A1N7NI76</accession>
<reference evidence="2" key="1">
    <citation type="submission" date="2017-01" db="EMBL/GenBank/DDBJ databases">
        <authorList>
            <person name="Varghese N."/>
            <person name="Submissions S."/>
        </authorList>
    </citation>
    <scope>NUCLEOTIDE SEQUENCE [LARGE SCALE GENOMIC DNA]</scope>
    <source>
        <strain evidence="2">DSM 16176</strain>
    </source>
</reference>
<protein>
    <submittedName>
        <fullName evidence="1">Uncharacterized protein</fullName>
    </submittedName>
</protein>
<proteinExistence type="predicted"/>